<dbReference type="Gene3D" id="1.10.10.10">
    <property type="entry name" value="Winged helix-like DNA-binding domain superfamily/Winged helix DNA-binding domain"/>
    <property type="match status" value="1"/>
</dbReference>
<dbReference type="STRING" id="1173020.Cha6605_0163"/>
<evidence type="ECO:0000313" key="4">
    <source>
        <dbReference type="Proteomes" id="UP000010366"/>
    </source>
</evidence>
<keyword evidence="1" id="KW-0227">DNA damage</keyword>
<evidence type="ECO:0000259" key="2">
    <source>
        <dbReference type="Pfam" id="PF01035"/>
    </source>
</evidence>
<sequence length="118" mass="13199">MAARSSNYAKIYAVVKRIPSGKVLTYGQVADLAGLYGKARLVGYALFQVDIASDIPWQRVVNAKGEISYSIARCGGDYLQKNLLESEGVEFQREDRIDLKKYRWQPPINLIDDGGDEL</sequence>
<dbReference type="GO" id="GO:0008168">
    <property type="term" value="F:methyltransferase activity"/>
    <property type="evidence" value="ECO:0007669"/>
    <property type="project" value="UniProtKB-KW"/>
</dbReference>
<dbReference type="SUPFAM" id="SSF46767">
    <property type="entry name" value="Methylated DNA-protein cysteine methyltransferase, C-terminal domain"/>
    <property type="match status" value="1"/>
</dbReference>
<dbReference type="EMBL" id="CP003600">
    <property type="protein sequence ID" value="AFY91469.1"/>
    <property type="molecule type" value="Genomic_DNA"/>
</dbReference>
<gene>
    <name evidence="3" type="ORF">Cha6605_0163</name>
</gene>
<organism evidence="3 4">
    <name type="scientific">Chamaesiphon minutus (strain ATCC 27169 / PCC 6605)</name>
    <dbReference type="NCBI Taxonomy" id="1173020"/>
    <lineage>
        <taxon>Bacteria</taxon>
        <taxon>Bacillati</taxon>
        <taxon>Cyanobacteriota</taxon>
        <taxon>Cyanophyceae</taxon>
        <taxon>Gomontiellales</taxon>
        <taxon>Chamaesiphonaceae</taxon>
        <taxon>Chamaesiphon</taxon>
    </lineage>
</organism>
<dbReference type="CDD" id="cd06445">
    <property type="entry name" value="ATase"/>
    <property type="match status" value="1"/>
</dbReference>
<keyword evidence="3" id="KW-0489">Methyltransferase</keyword>
<dbReference type="HOGENOM" id="CLU_000445_52_5_3"/>
<name>K9UB69_CHAP6</name>
<protein>
    <submittedName>
        <fullName evidence="3">Putative methylated DNA-protein cysteine methyltransferase</fullName>
    </submittedName>
</protein>
<dbReference type="Proteomes" id="UP000010366">
    <property type="component" value="Chromosome"/>
</dbReference>
<reference evidence="3 4" key="1">
    <citation type="submission" date="2012-05" db="EMBL/GenBank/DDBJ databases">
        <title>Finished chromosome of genome of Chamaesiphon sp. PCC 6605.</title>
        <authorList>
            <consortium name="US DOE Joint Genome Institute"/>
            <person name="Gugger M."/>
            <person name="Coursin T."/>
            <person name="Rippka R."/>
            <person name="Tandeau De Marsac N."/>
            <person name="Huntemann M."/>
            <person name="Wei C.-L."/>
            <person name="Han J."/>
            <person name="Detter J.C."/>
            <person name="Han C."/>
            <person name="Tapia R."/>
            <person name="Chen A."/>
            <person name="Kyrpides N."/>
            <person name="Mavromatis K."/>
            <person name="Markowitz V."/>
            <person name="Szeto E."/>
            <person name="Ivanova N."/>
            <person name="Pagani I."/>
            <person name="Pati A."/>
            <person name="Goodwin L."/>
            <person name="Nordberg H.P."/>
            <person name="Cantor M.N."/>
            <person name="Hua S.X."/>
            <person name="Woyke T."/>
            <person name="Kerfeld C.A."/>
        </authorList>
    </citation>
    <scope>NUCLEOTIDE SEQUENCE [LARGE SCALE GENOMIC DNA]</scope>
    <source>
        <strain evidence="4">ATCC 27169 / PCC 6605</strain>
    </source>
</reference>
<dbReference type="InterPro" id="IPR036388">
    <property type="entry name" value="WH-like_DNA-bd_sf"/>
</dbReference>
<dbReference type="RefSeq" id="WP_015157664.1">
    <property type="nucleotide sequence ID" value="NC_019697.1"/>
</dbReference>
<proteinExistence type="predicted"/>
<evidence type="ECO:0000313" key="3">
    <source>
        <dbReference type="EMBL" id="AFY91469.1"/>
    </source>
</evidence>
<dbReference type="GO" id="GO:0032259">
    <property type="term" value="P:methylation"/>
    <property type="evidence" value="ECO:0007669"/>
    <property type="project" value="UniProtKB-KW"/>
</dbReference>
<feature type="domain" description="Methylated-DNA-[protein]-cysteine S-methyltransferase DNA binding" evidence="2">
    <location>
        <begin position="8"/>
        <end position="89"/>
    </location>
</feature>
<dbReference type="AlphaFoldDB" id="K9UB69"/>
<dbReference type="PANTHER" id="PTHR42942">
    <property type="entry name" value="6-O-METHYLGUANINE DNA METHYLTRANSFERASE"/>
    <property type="match status" value="1"/>
</dbReference>
<dbReference type="KEGG" id="cmp:Cha6605_0163"/>
<evidence type="ECO:0000256" key="1">
    <source>
        <dbReference type="ARBA" id="ARBA00022763"/>
    </source>
</evidence>
<dbReference type="InterPro" id="IPR014048">
    <property type="entry name" value="MethylDNA_cys_MeTrfase_DNA-bd"/>
</dbReference>
<dbReference type="PANTHER" id="PTHR42942:SF1">
    <property type="entry name" value="ALKYLTRANSFERASE-LIKE PROTEIN 1"/>
    <property type="match status" value="1"/>
</dbReference>
<dbReference type="Pfam" id="PF01035">
    <property type="entry name" value="DNA_binding_1"/>
    <property type="match status" value="1"/>
</dbReference>
<dbReference type="InterPro" id="IPR036217">
    <property type="entry name" value="MethylDNA_cys_MeTrfase_DNAb"/>
</dbReference>
<keyword evidence="3" id="KW-0808">Transferase</keyword>
<dbReference type="InterPro" id="IPR052520">
    <property type="entry name" value="ATL_DNA_repair"/>
</dbReference>
<keyword evidence="4" id="KW-1185">Reference proteome</keyword>
<dbReference type="GO" id="GO:0006281">
    <property type="term" value="P:DNA repair"/>
    <property type="evidence" value="ECO:0007669"/>
    <property type="project" value="InterPro"/>
</dbReference>
<dbReference type="OrthoDB" id="9789813at2"/>
<accession>K9UB69</accession>
<dbReference type="eggNOG" id="COG3695">
    <property type="taxonomic scope" value="Bacteria"/>
</dbReference>